<evidence type="ECO:0000313" key="2">
    <source>
        <dbReference type="EMBL" id="MDP9850351.1"/>
    </source>
</evidence>
<reference evidence="2 3" key="1">
    <citation type="submission" date="2023-07" db="EMBL/GenBank/DDBJ databases">
        <title>Sequencing the genomes of 1000 actinobacteria strains.</title>
        <authorList>
            <person name="Klenk H.-P."/>
        </authorList>
    </citation>
    <scope>NUCLEOTIDE SEQUENCE [LARGE SCALE GENOMIC DNA]</scope>
    <source>
        <strain evidence="2 3">DSM 46740</strain>
    </source>
</reference>
<accession>A0ABT9QUK5</accession>
<protein>
    <submittedName>
        <fullName evidence="2">Uncharacterized protein</fullName>
    </submittedName>
</protein>
<organism evidence="2 3">
    <name type="scientific">Streptosporangium lutulentum</name>
    <dbReference type="NCBI Taxonomy" id="1461250"/>
    <lineage>
        <taxon>Bacteria</taxon>
        <taxon>Bacillati</taxon>
        <taxon>Actinomycetota</taxon>
        <taxon>Actinomycetes</taxon>
        <taxon>Streptosporangiales</taxon>
        <taxon>Streptosporangiaceae</taxon>
        <taxon>Streptosporangium</taxon>
    </lineage>
</organism>
<gene>
    <name evidence="2" type="ORF">J2853_009647</name>
</gene>
<dbReference type="Proteomes" id="UP001225356">
    <property type="component" value="Unassembled WGS sequence"/>
</dbReference>
<dbReference type="EMBL" id="JAUSQU010000003">
    <property type="protein sequence ID" value="MDP9850351.1"/>
    <property type="molecule type" value="Genomic_DNA"/>
</dbReference>
<sequence>MLSQSKTELYAAIRRDMRGGMSIRAVMRKHSVSYLTVTKASASAWPELRKNRPRGRHGWHGPAQKPSRPARDNNDGEALDVAPEGPLVGDVGGRVCLSILHRSEAGRPGRVRAWHDA</sequence>
<comment type="caution">
    <text evidence="2">The sequence shown here is derived from an EMBL/GenBank/DDBJ whole genome shotgun (WGS) entry which is preliminary data.</text>
</comment>
<name>A0ABT9QUK5_9ACTN</name>
<evidence type="ECO:0000256" key="1">
    <source>
        <dbReference type="SAM" id="MobiDB-lite"/>
    </source>
</evidence>
<feature type="region of interest" description="Disordered" evidence="1">
    <location>
        <begin position="44"/>
        <end position="86"/>
    </location>
</feature>
<evidence type="ECO:0000313" key="3">
    <source>
        <dbReference type="Proteomes" id="UP001225356"/>
    </source>
</evidence>
<keyword evidence="3" id="KW-1185">Reference proteome</keyword>
<proteinExistence type="predicted"/>